<protein>
    <submittedName>
        <fullName evidence="1">Uncharacterized protein</fullName>
    </submittedName>
</protein>
<proteinExistence type="predicted"/>
<evidence type="ECO:0000313" key="2">
    <source>
        <dbReference type="Proteomes" id="UP000433382"/>
    </source>
</evidence>
<dbReference type="InterPro" id="IPR045724">
    <property type="entry name" value="DUF6078"/>
</dbReference>
<gene>
    <name evidence="1" type="ORF">GAY01_03800</name>
</gene>
<dbReference type="Pfam" id="PF19555">
    <property type="entry name" value="DUF6078"/>
    <property type="match status" value="1"/>
</dbReference>
<accession>A0A396F355</accession>
<comment type="caution">
    <text evidence="1">The sequence shown here is derived from an EMBL/GenBank/DDBJ whole genome shotgun (WGS) entry which is preliminary data.</text>
</comment>
<organism evidence="1 2">
    <name type="scientific">Phocaeicola vulgatus</name>
    <name type="common">Bacteroides vulgatus</name>
    <dbReference type="NCBI Taxonomy" id="821"/>
    <lineage>
        <taxon>Bacteria</taxon>
        <taxon>Pseudomonadati</taxon>
        <taxon>Bacteroidota</taxon>
        <taxon>Bacteroidia</taxon>
        <taxon>Bacteroidales</taxon>
        <taxon>Bacteroidaceae</taxon>
        <taxon>Phocaeicola</taxon>
    </lineage>
</organism>
<name>A0A396F355_PHOVU</name>
<dbReference type="RefSeq" id="WP_008670285.1">
    <property type="nucleotide sequence ID" value="NZ_CAXUDV010000012.1"/>
</dbReference>
<evidence type="ECO:0000313" key="1">
    <source>
        <dbReference type="EMBL" id="KAB3572965.1"/>
    </source>
</evidence>
<sequence length="106" mass="12340">MIDTLNYEKVPVNFTYCFNGACKLADTCLRYQVSRHIPETKRSVRTLNLSYIKTEESCSEFMSDVPVKYAYGWGHMFDKLIHEKAVAIKDVMYNSKRGVLYLVVEK</sequence>
<dbReference type="Proteomes" id="UP000433382">
    <property type="component" value="Unassembled WGS sequence"/>
</dbReference>
<dbReference type="EMBL" id="WCZM01000004">
    <property type="protein sequence ID" value="KAB3572965.1"/>
    <property type="molecule type" value="Genomic_DNA"/>
</dbReference>
<dbReference type="AlphaFoldDB" id="A0A396F355"/>
<reference evidence="1 2" key="1">
    <citation type="journal article" date="2019" name="Nat. Med.">
        <title>A library of human gut bacterial isolates paired with longitudinal multiomics data enables mechanistic microbiome research.</title>
        <authorList>
            <person name="Poyet M."/>
            <person name="Groussin M."/>
            <person name="Gibbons S.M."/>
            <person name="Avila-Pacheco J."/>
            <person name="Jiang X."/>
            <person name="Kearney S.M."/>
            <person name="Perrotta A.R."/>
            <person name="Berdy B."/>
            <person name="Zhao S."/>
            <person name="Lieberman T.D."/>
            <person name="Swanson P.K."/>
            <person name="Smith M."/>
            <person name="Roesemann S."/>
            <person name="Alexander J.E."/>
            <person name="Rich S.A."/>
            <person name="Livny J."/>
            <person name="Vlamakis H."/>
            <person name="Clish C."/>
            <person name="Bullock K."/>
            <person name="Deik A."/>
            <person name="Scott J."/>
            <person name="Pierce K.A."/>
            <person name="Xavier R.J."/>
            <person name="Alm E.J."/>
        </authorList>
    </citation>
    <scope>NUCLEOTIDE SEQUENCE [LARGE SCALE GENOMIC DNA]</scope>
    <source>
        <strain evidence="1 2">BIOML-A73</strain>
    </source>
</reference>